<reference evidence="4 5" key="1">
    <citation type="submission" date="2017-10" db="EMBL/GenBank/DDBJ databases">
        <title>Draft genome of actinobacteria isolated from guarana (Paullinia cupana (Mart.) Ducke.</title>
        <authorList>
            <person name="Siqueira K.A."/>
            <person name="Liotti R.G."/>
            <person name="Mendes T.A."/>
            <person name="Soares M.A."/>
        </authorList>
    </citation>
    <scope>NUCLEOTIDE SEQUENCE [LARGE SCALE GENOMIC DNA]</scope>
    <source>
        <strain evidence="4 5">199</strain>
    </source>
</reference>
<feature type="region of interest" description="Disordered" evidence="1">
    <location>
        <begin position="1"/>
        <end position="100"/>
    </location>
</feature>
<sequence length="303" mass="31199">MTPGDNGASTPEEDDPFGYLYADGQARGAQPPSGGYGYPNSVSRVRTVGERQYGQQQPPYVPQQGAYGQPNAHYQAPETLPGGAPPAGHAPAPGPGRRGPNTKGLLIGAIAVVAAVVIGISVAMLNGNSDDKSDNQAGTTPTQSQSTDPTPTSSSSAGGQLPKADAADSSVQLSGGAAPATDVKGSRAAGGKYVGGLNQVGASVTWNVDVPSDGDYTLFTGYSATGEDQSMTVTVNGKEYGSKLGLRNWRHAADNDFAQGWTRSYVWPTLKKGNNTISISCQPGDKCNVLLDQLWIKAGRVTS</sequence>
<proteinExistence type="predicted"/>
<keyword evidence="2" id="KW-0812">Transmembrane</keyword>
<evidence type="ECO:0000259" key="3">
    <source>
        <dbReference type="PROSITE" id="PS51175"/>
    </source>
</evidence>
<dbReference type="Proteomes" id="UP000276379">
    <property type="component" value="Unassembled WGS sequence"/>
</dbReference>
<feature type="transmembrane region" description="Helical" evidence="2">
    <location>
        <begin position="105"/>
        <end position="125"/>
    </location>
</feature>
<evidence type="ECO:0000256" key="2">
    <source>
        <dbReference type="SAM" id="Phobius"/>
    </source>
</evidence>
<comment type="caution">
    <text evidence="4">The sequence shown here is derived from an EMBL/GenBank/DDBJ whole genome shotgun (WGS) entry which is preliminary data.</text>
</comment>
<keyword evidence="5" id="KW-1185">Reference proteome</keyword>
<dbReference type="Gene3D" id="2.60.120.260">
    <property type="entry name" value="Galactose-binding domain-like"/>
    <property type="match status" value="1"/>
</dbReference>
<organism evidence="4 5">
    <name type="scientific">Streptomyces griseofuscus</name>
    <dbReference type="NCBI Taxonomy" id="146922"/>
    <lineage>
        <taxon>Bacteria</taxon>
        <taxon>Bacillati</taxon>
        <taxon>Actinomycetota</taxon>
        <taxon>Actinomycetes</taxon>
        <taxon>Kitasatosporales</taxon>
        <taxon>Streptomycetaceae</taxon>
        <taxon>Streptomyces</taxon>
    </lineage>
</organism>
<evidence type="ECO:0000313" key="5">
    <source>
        <dbReference type="Proteomes" id="UP000276379"/>
    </source>
</evidence>
<dbReference type="RefSeq" id="WP_125214251.1">
    <property type="nucleotide sequence ID" value="NZ_PDES01000011.1"/>
</dbReference>
<dbReference type="Pfam" id="PF16990">
    <property type="entry name" value="CBM_35"/>
    <property type="match status" value="1"/>
</dbReference>
<feature type="region of interest" description="Disordered" evidence="1">
    <location>
        <begin position="127"/>
        <end position="187"/>
    </location>
</feature>
<evidence type="ECO:0000313" key="4">
    <source>
        <dbReference type="EMBL" id="RRQ83607.1"/>
    </source>
</evidence>
<dbReference type="InterPro" id="IPR008979">
    <property type="entry name" value="Galactose-bd-like_sf"/>
</dbReference>
<protein>
    <submittedName>
        <fullName evidence="4">Carbohydrate-binding protein</fullName>
    </submittedName>
</protein>
<dbReference type="SUPFAM" id="SSF49785">
    <property type="entry name" value="Galactose-binding domain-like"/>
    <property type="match status" value="1"/>
</dbReference>
<dbReference type="AlphaFoldDB" id="A0A426S2N0"/>
<gene>
    <name evidence="4" type="ORF">CQW44_24530</name>
</gene>
<name>A0A426S2N0_9ACTN</name>
<keyword evidence="2" id="KW-1133">Transmembrane helix</keyword>
<dbReference type="PROSITE" id="PS51175">
    <property type="entry name" value="CBM6"/>
    <property type="match status" value="1"/>
</dbReference>
<accession>A0A426S2N0</accession>
<feature type="domain" description="CBM6" evidence="3">
    <location>
        <begin position="162"/>
        <end position="297"/>
    </location>
</feature>
<evidence type="ECO:0000256" key="1">
    <source>
        <dbReference type="SAM" id="MobiDB-lite"/>
    </source>
</evidence>
<feature type="compositionally biased region" description="Low complexity" evidence="1">
    <location>
        <begin position="139"/>
        <end position="156"/>
    </location>
</feature>
<dbReference type="InterPro" id="IPR005084">
    <property type="entry name" value="CBM6"/>
</dbReference>
<dbReference type="EMBL" id="PDES01000011">
    <property type="protein sequence ID" value="RRQ83607.1"/>
    <property type="molecule type" value="Genomic_DNA"/>
</dbReference>
<keyword evidence="2" id="KW-0472">Membrane</keyword>
<feature type="compositionally biased region" description="Low complexity" evidence="1">
    <location>
        <begin position="52"/>
        <end position="70"/>
    </location>
</feature>
<dbReference type="GO" id="GO:0030246">
    <property type="term" value="F:carbohydrate binding"/>
    <property type="evidence" value="ECO:0007669"/>
    <property type="project" value="InterPro"/>
</dbReference>